<dbReference type="Pfam" id="PF13558">
    <property type="entry name" value="SbcC_Walker_B"/>
    <property type="match status" value="1"/>
</dbReference>
<dbReference type="AlphaFoldDB" id="A0A916WYB3"/>
<keyword evidence="3" id="KW-0742">SOS response</keyword>
<evidence type="ECO:0000256" key="3">
    <source>
        <dbReference type="ARBA" id="ARBA00023236"/>
    </source>
</evidence>
<evidence type="ECO:0000256" key="4">
    <source>
        <dbReference type="SAM" id="Coils"/>
    </source>
</evidence>
<dbReference type="PANTHER" id="PTHR32182:SF0">
    <property type="entry name" value="DNA REPLICATION AND REPAIR PROTEIN RECF"/>
    <property type="match status" value="1"/>
</dbReference>
<dbReference type="EMBL" id="BMGC01000034">
    <property type="protein sequence ID" value="GGB43291.1"/>
    <property type="molecule type" value="Genomic_DNA"/>
</dbReference>
<dbReference type="Proteomes" id="UP000621454">
    <property type="component" value="Unassembled WGS sequence"/>
</dbReference>
<evidence type="ECO:0000313" key="7">
    <source>
        <dbReference type="Proteomes" id="UP000621454"/>
    </source>
</evidence>
<keyword evidence="2" id="KW-0234">DNA repair</keyword>
<dbReference type="Pfam" id="PF13555">
    <property type="entry name" value="AAA_29"/>
    <property type="match status" value="1"/>
</dbReference>
<evidence type="ECO:0000256" key="2">
    <source>
        <dbReference type="ARBA" id="ARBA00023204"/>
    </source>
</evidence>
<feature type="region of interest" description="Disordered" evidence="5">
    <location>
        <begin position="1"/>
        <end position="25"/>
    </location>
</feature>
<dbReference type="PANTHER" id="PTHR32182">
    <property type="entry name" value="DNA REPLICATION AND REPAIR PROTEIN RECF"/>
    <property type="match status" value="1"/>
</dbReference>
<accession>A0A916WYB3</accession>
<dbReference type="GO" id="GO:0006302">
    <property type="term" value="P:double-strand break repair"/>
    <property type="evidence" value="ECO:0007669"/>
    <property type="project" value="TreeGrafter"/>
</dbReference>
<comment type="caution">
    <text evidence="6">The sequence shown here is derived from an EMBL/GenBank/DDBJ whole genome shotgun (WGS) entry which is preliminary data.</text>
</comment>
<dbReference type="Gene3D" id="3.40.1140.10">
    <property type="match status" value="1"/>
</dbReference>
<sequence length="1151" mass="127384">MTDTLDRDPQADTPGQRSSGQTAAGSVRTINVGQFRLTRIQLVNWGTFHGYKDFPIDERGVMLTGPSGSGKSSMMDGHSVVLLPTYDQVFNASADLTAKGAKRAARSMADYVRGAWAENDDENQQSQVQYLRGTGATWSAIAATYDNGAGSVTTAVAVKWFPGSGTDGSSLRSWYQLHPGDFSLLDLNDWAANGFDIRRFRTAHPQADCFDVQSAYQEALRRRVGIGGASGVGGANAALSLMGKAKAMKNVGDLNLFIRTYMLDRPETYAKADRLVENFTQLDEAYQAAARAHAQEEVLRPIPAAWEAYQGAHLSTTRAGELLGPPMRAFMREHRIRLLEAKLDEIESTRTGLDLEVAKWENLADEREERHTSLRDQLTVEKGELTGLETELRSFHQQVSARNRAYERYAAVVARLGETVPESETHFATLRSRAPEIARAAREAAQSLSARAHEAYSAETDARRAFEAVVDELAILDRRRSLLPNELLAQRDLIAEGTGVDARDLPYAAELIEVIDAEKQRWAGAAERVLRPLAVTLLVSEDDRAAVIEFVNRTHLGGVVELRVYDPHTDHESIAVPGSLATKLHVDTGHRAGDWLRAELTRRADHICVDTPAELDRYTTAVTPAGLVKAGRDRYRKDDRRPVSDRTQWILGTNTDGKRAALSEQRSHLEAMYSEAKQVSTDLRDLLDDNLERAKAAETLAGYSSWNEVNWWSSQRDADELERRIAAVRENRVDLAELEEQVEIARADWREAVARVGAINDQLRHIGTDWDRWLGESEQMRESGNALSEDDRDYLGGVLAETLREAGKELTLDSYGEVRSDLRNALESIQAGANAERDAAENRIIRSEEAFLREWPSAANNLTATIDCAADFVHLYESLVAHGLASTQNRFRQLITTDISHSVANLYKEIGDTNKAIQRGIADVNAGLRRVDFNEGTYLQIAVLHNPTEEGREFAKIVDGMIRDAPAAKSGDGAVLARQFYRIRSLVARLTATDAESRRWRDNVLDVRNSYTFYGKEMAADSATDAAPVHTYRNTATNSGGEQEKLVAFCLAAALSFSLGRDEDHRPGFAPLMLDEAFSKSDETFSSQSLRAFEQFGFQLIIAAPIRMVGIVEPFIGQVILVDKKIGEGGARSDARVATFGELASARDQTR</sequence>
<dbReference type="GO" id="GO:0009432">
    <property type="term" value="P:SOS response"/>
    <property type="evidence" value="ECO:0007669"/>
    <property type="project" value="UniProtKB-KW"/>
</dbReference>
<evidence type="ECO:0000256" key="1">
    <source>
        <dbReference type="ARBA" id="ARBA00022763"/>
    </source>
</evidence>
<keyword evidence="4" id="KW-0175">Coiled coil</keyword>
<name>A0A916WYB3_9ACTN</name>
<gene>
    <name evidence="6" type="ORF">GCM10011489_33520</name>
</gene>
<keyword evidence="1" id="KW-0227">DNA damage</keyword>
<keyword evidence="7" id="KW-1185">Reference proteome</keyword>
<dbReference type="GO" id="GO:0000731">
    <property type="term" value="P:DNA synthesis involved in DNA repair"/>
    <property type="evidence" value="ECO:0007669"/>
    <property type="project" value="TreeGrafter"/>
</dbReference>
<dbReference type="InterPro" id="IPR027417">
    <property type="entry name" value="P-loop_NTPase"/>
</dbReference>
<protein>
    <submittedName>
        <fullName evidence="6">Nuclease</fullName>
    </submittedName>
</protein>
<feature type="compositionally biased region" description="Basic and acidic residues" evidence="5">
    <location>
        <begin position="1"/>
        <end position="10"/>
    </location>
</feature>
<dbReference type="SUPFAM" id="SSF52540">
    <property type="entry name" value="P-loop containing nucleoside triphosphate hydrolases"/>
    <property type="match status" value="1"/>
</dbReference>
<feature type="coiled-coil region" evidence="4">
    <location>
        <begin position="336"/>
        <end position="377"/>
    </location>
</feature>
<reference evidence="6" key="2">
    <citation type="submission" date="2020-09" db="EMBL/GenBank/DDBJ databases">
        <authorList>
            <person name="Sun Q."/>
            <person name="Zhou Y."/>
        </authorList>
    </citation>
    <scope>NUCLEOTIDE SEQUENCE</scope>
    <source>
        <strain evidence="6">CGMCC 1.12827</strain>
    </source>
</reference>
<dbReference type="RefSeq" id="WP_229742825.1">
    <property type="nucleotide sequence ID" value="NZ_BMGC01000034.1"/>
</dbReference>
<evidence type="ECO:0000313" key="6">
    <source>
        <dbReference type="EMBL" id="GGB43291.1"/>
    </source>
</evidence>
<feature type="compositionally biased region" description="Polar residues" evidence="5">
    <location>
        <begin position="13"/>
        <end position="25"/>
    </location>
</feature>
<feature type="coiled-coil region" evidence="4">
    <location>
        <begin position="718"/>
        <end position="755"/>
    </location>
</feature>
<evidence type="ECO:0000256" key="5">
    <source>
        <dbReference type="SAM" id="MobiDB-lite"/>
    </source>
</evidence>
<reference evidence="6" key="1">
    <citation type="journal article" date="2014" name="Int. J. Syst. Evol. Microbiol.">
        <title>Complete genome sequence of Corynebacterium casei LMG S-19264T (=DSM 44701T), isolated from a smear-ripened cheese.</title>
        <authorList>
            <consortium name="US DOE Joint Genome Institute (JGI-PGF)"/>
            <person name="Walter F."/>
            <person name="Albersmeier A."/>
            <person name="Kalinowski J."/>
            <person name="Ruckert C."/>
        </authorList>
    </citation>
    <scope>NUCLEOTIDE SEQUENCE</scope>
    <source>
        <strain evidence="6">CGMCC 1.12827</strain>
    </source>
</reference>
<proteinExistence type="predicted"/>
<organism evidence="6 7">
    <name type="scientific">Gordonia jinhuaensis</name>
    <dbReference type="NCBI Taxonomy" id="1517702"/>
    <lineage>
        <taxon>Bacteria</taxon>
        <taxon>Bacillati</taxon>
        <taxon>Actinomycetota</taxon>
        <taxon>Actinomycetes</taxon>
        <taxon>Mycobacteriales</taxon>
        <taxon>Gordoniaceae</taxon>
        <taxon>Gordonia</taxon>
    </lineage>
</organism>